<name>A0A346PBW8_9EURY</name>
<accession>A0A346PBW8</accession>
<organism evidence="1 2">
    <name type="scientific">Natrarchaeobaculum sulfurireducens</name>
    <dbReference type="NCBI Taxonomy" id="2044521"/>
    <lineage>
        <taxon>Archaea</taxon>
        <taxon>Methanobacteriati</taxon>
        <taxon>Methanobacteriota</taxon>
        <taxon>Stenosarchaea group</taxon>
        <taxon>Halobacteria</taxon>
        <taxon>Halobacteriales</taxon>
        <taxon>Natrialbaceae</taxon>
        <taxon>Natrarchaeobaculum</taxon>
    </lineage>
</organism>
<proteinExistence type="predicted"/>
<dbReference type="EMBL" id="CP024047">
    <property type="protein sequence ID" value="AXR77013.1"/>
    <property type="molecule type" value="Genomic_DNA"/>
</dbReference>
<dbReference type="KEGG" id="nan:AArc1_0670"/>
<reference evidence="2" key="1">
    <citation type="submission" date="2017-10" db="EMBL/GenBank/DDBJ databases">
        <title>Phenotypic and genomic properties of facultatively anaerobic sulfur-reducing natronoarchaea from hypersaline soda lakes.</title>
        <authorList>
            <person name="Sorokin D.Y."/>
            <person name="Kublanov I.V."/>
            <person name="Roman P."/>
            <person name="Sinninghe Damste J.S."/>
            <person name="Golyshin P.N."/>
            <person name="Rojo D."/>
            <person name="Ciordia S."/>
            <person name="Mena Md.C."/>
            <person name="Ferrer M."/>
            <person name="Messina E."/>
            <person name="Smedile F."/>
            <person name="La Spada G."/>
            <person name="La Cono V."/>
            <person name="Yakimov M.M."/>
        </authorList>
    </citation>
    <scope>NUCLEOTIDE SEQUENCE [LARGE SCALE GENOMIC DNA]</scope>
    <source>
        <strain evidence="2">AArc1</strain>
    </source>
</reference>
<dbReference type="Proteomes" id="UP000258707">
    <property type="component" value="Chromosome"/>
</dbReference>
<sequence>MESLDERPNKLSTIPEYFPAISLELVQLVFNSVGDFGATRNRWYTRVTTAISAGISPTL</sequence>
<evidence type="ECO:0000313" key="2">
    <source>
        <dbReference type="Proteomes" id="UP000258707"/>
    </source>
</evidence>
<gene>
    <name evidence="1" type="ORF">AArc1_0670</name>
</gene>
<evidence type="ECO:0000313" key="1">
    <source>
        <dbReference type="EMBL" id="AXR77013.1"/>
    </source>
</evidence>
<protein>
    <submittedName>
        <fullName evidence="1">Uncharacterized protein</fullName>
    </submittedName>
</protein>
<dbReference type="AlphaFoldDB" id="A0A346PBW8"/>